<feature type="transmembrane region" description="Helical" evidence="1">
    <location>
        <begin position="28"/>
        <end position="47"/>
    </location>
</feature>
<keyword evidence="1" id="KW-0472">Membrane</keyword>
<feature type="domain" description="YcxB-like C-terminal" evidence="2">
    <location>
        <begin position="97"/>
        <end position="157"/>
    </location>
</feature>
<accession>A0A267MNG6</accession>
<proteinExistence type="predicted"/>
<evidence type="ECO:0000313" key="3">
    <source>
        <dbReference type="EMBL" id="PAB61076.1"/>
    </source>
</evidence>
<keyword evidence="1" id="KW-1133">Transmembrane helix</keyword>
<keyword evidence="1" id="KW-0812">Transmembrane</keyword>
<name>A0A267MNG6_9FIRM</name>
<dbReference type="Proteomes" id="UP000216024">
    <property type="component" value="Unassembled WGS sequence"/>
</dbReference>
<sequence>MKITYDTTKEDYWNFNKYVKYNNFRTKMTIILAIILVPITIYISLGAITNSKIYSLVCAVISFGIIYYIMVHGTRKRAFKFAEDEGGILGKHTIEVSEEGITEKTYYCSRFHIWNSVKNIEMTEEYIFIFLSEIQAYPIPKRAFKTENEAVKFYNFLIRHFQEKNNID</sequence>
<reference evidence="3 4" key="1">
    <citation type="submission" date="2017-06" db="EMBL/GenBank/DDBJ databases">
        <title>Draft genome sequence of anaerobic fermentative bacterium Anaeromicrobium sediminis DY2726D isolated from West Pacific Ocean sediments.</title>
        <authorList>
            <person name="Zeng X."/>
        </authorList>
    </citation>
    <scope>NUCLEOTIDE SEQUENCE [LARGE SCALE GENOMIC DNA]</scope>
    <source>
        <strain evidence="3 4">DY2726D</strain>
    </source>
</reference>
<dbReference type="EMBL" id="NIBG01000001">
    <property type="protein sequence ID" value="PAB61076.1"/>
    <property type="molecule type" value="Genomic_DNA"/>
</dbReference>
<dbReference type="InterPro" id="IPR025588">
    <property type="entry name" value="YcxB-like_C"/>
</dbReference>
<keyword evidence="4" id="KW-1185">Reference proteome</keyword>
<protein>
    <recommendedName>
        <fullName evidence="2">YcxB-like C-terminal domain-containing protein</fullName>
    </recommendedName>
</protein>
<dbReference type="AlphaFoldDB" id="A0A267MNG6"/>
<evidence type="ECO:0000256" key="1">
    <source>
        <dbReference type="SAM" id="Phobius"/>
    </source>
</evidence>
<gene>
    <name evidence="3" type="ORF">CCE28_01215</name>
</gene>
<evidence type="ECO:0000259" key="2">
    <source>
        <dbReference type="Pfam" id="PF14317"/>
    </source>
</evidence>
<comment type="caution">
    <text evidence="3">The sequence shown here is derived from an EMBL/GenBank/DDBJ whole genome shotgun (WGS) entry which is preliminary data.</text>
</comment>
<organism evidence="3 4">
    <name type="scientific">Anaeromicrobium sediminis</name>
    <dbReference type="NCBI Taxonomy" id="1478221"/>
    <lineage>
        <taxon>Bacteria</taxon>
        <taxon>Bacillati</taxon>
        <taxon>Bacillota</taxon>
        <taxon>Clostridia</taxon>
        <taxon>Peptostreptococcales</taxon>
        <taxon>Thermotaleaceae</taxon>
        <taxon>Anaeromicrobium</taxon>
    </lineage>
</organism>
<dbReference type="Pfam" id="PF14317">
    <property type="entry name" value="YcxB"/>
    <property type="match status" value="1"/>
</dbReference>
<feature type="transmembrane region" description="Helical" evidence="1">
    <location>
        <begin position="53"/>
        <end position="71"/>
    </location>
</feature>
<evidence type="ECO:0000313" key="4">
    <source>
        <dbReference type="Proteomes" id="UP000216024"/>
    </source>
</evidence>
<dbReference type="RefSeq" id="WP_095130151.1">
    <property type="nucleotide sequence ID" value="NZ_NIBG01000001.1"/>
</dbReference>
<dbReference type="OrthoDB" id="1496204at2"/>